<dbReference type="Proteomes" id="UP000244069">
    <property type="component" value="Unassembled WGS sequence"/>
</dbReference>
<sequence length="68" mass="7380">MRHDWIMDVLTDLRSYARTNGLQALAEQLDDARLLVQVELASQGEDGRIGICGTGDGPGRAVRAVGDR</sequence>
<evidence type="ECO:0000313" key="2">
    <source>
        <dbReference type="Proteomes" id="UP000244069"/>
    </source>
</evidence>
<evidence type="ECO:0000313" key="1">
    <source>
        <dbReference type="EMBL" id="PTX52944.1"/>
    </source>
</evidence>
<dbReference type="EMBL" id="QBKN01000001">
    <property type="protein sequence ID" value="PTX52944.1"/>
    <property type="molecule type" value="Genomic_DNA"/>
</dbReference>
<dbReference type="AlphaFoldDB" id="A0A2T6BA52"/>
<proteinExistence type="predicted"/>
<organism evidence="1 2">
    <name type="scientific">Allosediminivita pacifica</name>
    <dbReference type="NCBI Taxonomy" id="1267769"/>
    <lineage>
        <taxon>Bacteria</taxon>
        <taxon>Pseudomonadati</taxon>
        <taxon>Pseudomonadota</taxon>
        <taxon>Alphaproteobacteria</taxon>
        <taxon>Rhodobacterales</taxon>
        <taxon>Paracoccaceae</taxon>
        <taxon>Allosediminivita</taxon>
    </lineage>
</organism>
<comment type="caution">
    <text evidence="1">The sequence shown here is derived from an EMBL/GenBank/DDBJ whole genome shotgun (WGS) entry which is preliminary data.</text>
</comment>
<accession>A0A2T6BA52</accession>
<protein>
    <submittedName>
        <fullName evidence="1">Uncharacterized protein</fullName>
    </submittedName>
</protein>
<name>A0A2T6BA52_9RHOB</name>
<keyword evidence="2" id="KW-1185">Reference proteome</keyword>
<gene>
    <name evidence="1" type="ORF">C8N44_101235</name>
</gene>
<reference evidence="1 2" key="1">
    <citation type="submission" date="2018-04" db="EMBL/GenBank/DDBJ databases">
        <title>Genomic Encyclopedia of Archaeal and Bacterial Type Strains, Phase II (KMG-II): from individual species to whole genera.</title>
        <authorList>
            <person name="Goeker M."/>
        </authorList>
    </citation>
    <scope>NUCLEOTIDE SEQUENCE [LARGE SCALE GENOMIC DNA]</scope>
    <source>
        <strain evidence="1 2">DSM 29329</strain>
    </source>
</reference>